<evidence type="ECO:0000313" key="2">
    <source>
        <dbReference type="EMBL" id="HGU42526.1"/>
    </source>
</evidence>
<protein>
    <submittedName>
        <fullName evidence="2">DUF1616 domain-containing protein</fullName>
    </submittedName>
</protein>
<feature type="transmembrane region" description="Helical" evidence="1">
    <location>
        <begin position="52"/>
        <end position="70"/>
    </location>
</feature>
<gene>
    <name evidence="2" type="ORF">ENT72_06405</name>
</gene>
<feature type="transmembrane region" description="Helical" evidence="1">
    <location>
        <begin position="124"/>
        <end position="144"/>
    </location>
</feature>
<keyword evidence="1" id="KW-0812">Transmembrane</keyword>
<name>A0A7C4VXD7_FERPE</name>
<accession>A0A7C4VXD7</accession>
<feature type="transmembrane region" description="Helical" evidence="1">
    <location>
        <begin position="150"/>
        <end position="167"/>
    </location>
</feature>
<reference evidence="2" key="1">
    <citation type="journal article" date="2020" name="mSystems">
        <title>Genome- and Community-Level Interaction Insights into Carbon Utilization and Element Cycling Functions of Hydrothermarchaeota in Hydrothermal Sediment.</title>
        <authorList>
            <person name="Zhou Z."/>
            <person name="Liu Y."/>
            <person name="Xu W."/>
            <person name="Pan J."/>
            <person name="Luo Z.H."/>
            <person name="Li M."/>
        </authorList>
    </citation>
    <scope>NUCLEOTIDE SEQUENCE [LARGE SCALE GENOMIC DNA]</scope>
    <source>
        <strain evidence="2">SpSt-604</strain>
    </source>
</reference>
<proteinExistence type="predicted"/>
<keyword evidence="1" id="KW-1133">Transmembrane helix</keyword>
<feature type="transmembrane region" description="Helical" evidence="1">
    <location>
        <begin position="20"/>
        <end position="40"/>
    </location>
</feature>
<dbReference type="AlphaFoldDB" id="A0A7C4VXD7"/>
<keyword evidence="1" id="KW-0472">Membrane</keyword>
<organism evidence="2">
    <name type="scientific">Fervidobacterium pennivorans</name>
    <dbReference type="NCBI Taxonomy" id="93466"/>
    <lineage>
        <taxon>Bacteria</taxon>
        <taxon>Thermotogati</taxon>
        <taxon>Thermotogota</taxon>
        <taxon>Thermotogae</taxon>
        <taxon>Thermotogales</taxon>
        <taxon>Fervidobacteriaceae</taxon>
        <taxon>Fervidobacterium</taxon>
    </lineage>
</organism>
<sequence>MSGYFAYCGKHFHIFNVPVARQVLGFVYLTFVPGYVLIKLLKIKMEGLTETFLFSTGLSITSLMLTGLAVNELHSTFAVQTPLSPIFLLPTLNIFISTCTTLAYMRNRSNEQPNNIDIKKLSILLVFLLFIPALSILGAITSGVYNDNRILLFTITAIAALFTIAATSNKAMPTKIYPFIVLIISIFVPC</sequence>
<dbReference type="EMBL" id="DSZT01000203">
    <property type="protein sequence ID" value="HGU42526.1"/>
    <property type="molecule type" value="Genomic_DNA"/>
</dbReference>
<evidence type="ECO:0000256" key="1">
    <source>
        <dbReference type="SAM" id="Phobius"/>
    </source>
</evidence>
<feature type="transmembrane region" description="Helical" evidence="1">
    <location>
        <begin position="82"/>
        <end position="104"/>
    </location>
</feature>
<comment type="caution">
    <text evidence="2">The sequence shown here is derived from an EMBL/GenBank/DDBJ whole genome shotgun (WGS) entry which is preliminary data.</text>
</comment>